<proteinExistence type="inferred from homology"/>
<accession>A0A336KR65</accession>
<evidence type="ECO:0000259" key="5">
    <source>
        <dbReference type="SMART" id="SM00644"/>
    </source>
</evidence>
<dbReference type="PANTHER" id="PTHR11022">
    <property type="entry name" value="PEPTIDOGLYCAN RECOGNITION PROTEIN"/>
    <property type="match status" value="1"/>
</dbReference>
<protein>
    <submittedName>
        <fullName evidence="7">CSON009649 protein</fullName>
    </submittedName>
</protein>
<dbReference type="AlphaFoldDB" id="A0A336KR65"/>
<keyword evidence="4" id="KW-1133">Transmembrane helix</keyword>
<name>A0A336KR65_CULSO</name>
<evidence type="ECO:0000313" key="7">
    <source>
        <dbReference type="EMBL" id="SSX03450.1"/>
    </source>
</evidence>
<dbReference type="SMART" id="SM00644">
    <property type="entry name" value="Ami_2"/>
    <property type="match status" value="1"/>
</dbReference>
<evidence type="ECO:0000259" key="6">
    <source>
        <dbReference type="SMART" id="SM00701"/>
    </source>
</evidence>
<dbReference type="OMA" id="NRTEWIH"/>
<dbReference type="EMBL" id="UFQT01000386">
    <property type="protein sequence ID" value="SSX23815.1"/>
    <property type="molecule type" value="Genomic_DNA"/>
</dbReference>
<dbReference type="InterPro" id="IPR036505">
    <property type="entry name" value="Amidase/PGRP_sf"/>
</dbReference>
<dbReference type="InterPro" id="IPR006619">
    <property type="entry name" value="PGRP_domain_met/bac"/>
</dbReference>
<evidence type="ECO:0000256" key="2">
    <source>
        <dbReference type="ARBA" id="ARBA00022588"/>
    </source>
</evidence>
<organism evidence="7">
    <name type="scientific">Culicoides sonorensis</name>
    <name type="common">Biting midge</name>
    <dbReference type="NCBI Taxonomy" id="179676"/>
    <lineage>
        <taxon>Eukaryota</taxon>
        <taxon>Metazoa</taxon>
        <taxon>Ecdysozoa</taxon>
        <taxon>Arthropoda</taxon>
        <taxon>Hexapoda</taxon>
        <taxon>Insecta</taxon>
        <taxon>Pterygota</taxon>
        <taxon>Neoptera</taxon>
        <taxon>Endopterygota</taxon>
        <taxon>Diptera</taxon>
        <taxon>Nematocera</taxon>
        <taxon>Chironomoidea</taxon>
        <taxon>Ceratopogonidae</taxon>
        <taxon>Ceratopogoninae</taxon>
        <taxon>Culicoides</taxon>
        <taxon>Monoculicoides</taxon>
    </lineage>
</organism>
<evidence type="ECO:0000256" key="1">
    <source>
        <dbReference type="ARBA" id="ARBA00007553"/>
    </source>
</evidence>
<gene>
    <name evidence="7" type="primary">CSON009649</name>
</gene>
<feature type="domain" description="N-acetylmuramoyl-L-alanine amidase" evidence="5">
    <location>
        <begin position="87"/>
        <end position="226"/>
    </location>
</feature>
<keyword evidence="3" id="KW-0391">Immunity</keyword>
<dbReference type="EMBL" id="UFQS01000386">
    <property type="protein sequence ID" value="SSX03450.1"/>
    <property type="molecule type" value="Genomic_DNA"/>
</dbReference>
<feature type="transmembrane region" description="Helical" evidence="4">
    <location>
        <begin position="29"/>
        <end position="50"/>
    </location>
</feature>
<evidence type="ECO:0000313" key="8">
    <source>
        <dbReference type="EMBL" id="SSX23815.1"/>
    </source>
</evidence>
<keyword evidence="4" id="KW-0812">Transmembrane</keyword>
<dbReference type="Gene3D" id="3.40.80.10">
    <property type="entry name" value="Peptidoglycan recognition protein-like"/>
    <property type="match status" value="1"/>
</dbReference>
<dbReference type="Pfam" id="PF01510">
    <property type="entry name" value="Amidase_2"/>
    <property type="match status" value="1"/>
</dbReference>
<dbReference type="GO" id="GO:0008270">
    <property type="term" value="F:zinc ion binding"/>
    <property type="evidence" value="ECO:0007669"/>
    <property type="project" value="InterPro"/>
</dbReference>
<reference evidence="7" key="1">
    <citation type="submission" date="2018-04" db="EMBL/GenBank/DDBJ databases">
        <authorList>
            <person name="Go L.Y."/>
            <person name="Mitchell J.A."/>
        </authorList>
    </citation>
    <scope>NUCLEOTIDE SEQUENCE</scope>
    <source>
        <tissue evidence="7">Whole organism</tissue>
    </source>
</reference>
<keyword evidence="4" id="KW-0472">Membrane</keyword>
<reference evidence="8" key="2">
    <citation type="submission" date="2018-07" db="EMBL/GenBank/DDBJ databases">
        <authorList>
            <person name="Quirk P.G."/>
            <person name="Krulwich T.A."/>
        </authorList>
    </citation>
    <scope>NUCLEOTIDE SEQUENCE</scope>
</reference>
<feature type="domain" description="Peptidoglycan recognition protein family" evidence="6">
    <location>
        <begin position="76"/>
        <end position="219"/>
    </location>
</feature>
<dbReference type="VEuPathDB" id="VectorBase:CSON009649"/>
<dbReference type="InterPro" id="IPR002502">
    <property type="entry name" value="Amidase_domain"/>
</dbReference>
<keyword evidence="2" id="KW-0399">Innate immunity</keyword>
<evidence type="ECO:0000256" key="4">
    <source>
        <dbReference type="SAM" id="Phobius"/>
    </source>
</evidence>
<dbReference type="SUPFAM" id="SSF55846">
    <property type="entry name" value="N-acetylmuramoyl-L-alanine amidase-like"/>
    <property type="match status" value="1"/>
</dbReference>
<dbReference type="InterPro" id="IPR015510">
    <property type="entry name" value="PGRP"/>
</dbReference>
<dbReference type="PANTHER" id="PTHR11022:SF41">
    <property type="entry name" value="PEPTIDOGLYCAN-RECOGNITION PROTEIN LC-RELATED"/>
    <property type="match status" value="1"/>
</dbReference>
<dbReference type="GO" id="GO:0009253">
    <property type="term" value="P:peptidoglycan catabolic process"/>
    <property type="evidence" value="ECO:0007669"/>
    <property type="project" value="InterPro"/>
</dbReference>
<sequence>MYYDAGSTEKICQEQSNAISILKGVRGNVAIIILGLIVIIGFTSMNIYLLTRTHGTEKSASSEIQILAHTEPEKTLRLVNRTEWIHKGIANALPKLVQPIKTVVIAHTNTPPCNTEEECDRQVQFLQAFYTESKQKPDVPFNFLIGGDGRAYEATGWEYQSDFIRGYDNHTIYLSFIGNFDKIIPSMRQLSVAKLLINEGLENNYIKDDYKLVGQCQLSGSVSSPGAVLYQVIQQWPNWTTDV</sequence>
<dbReference type="SMART" id="SM00701">
    <property type="entry name" value="PGRP"/>
    <property type="match status" value="1"/>
</dbReference>
<dbReference type="CDD" id="cd06583">
    <property type="entry name" value="PGRP"/>
    <property type="match status" value="1"/>
</dbReference>
<evidence type="ECO:0000256" key="3">
    <source>
        <dbReference type="ARBA" id="ARBA00022859"/>
    </source>
</evidence>
<dbReference type="GO" id="GO:0045087">
    <property type="term" value="P:innate immune response"/>
    <property type="evidence" value="ECO:0007669"/>
    <property type="project" value="UniProtKB-KW"/>
</dbReference>
<comment type="similarity">
    <text evidence="1">Belongs to the N-acetylmuramoyl-L-alanine amidase 2 family.</text>
</comment>
<dbReference type="GO" id="GO:0008745">
    <property type="term" value="F:N-acetylmuramoyl-L-alanine amidase activity"/>
    <property type="evidence" value="ECO:0007669"/>
    <property type="project" value="InterPro"/>
</dbReference>